<dbReference type="AlphaFoldDB" id="A0A0A8YWE6"/>
<sequence>MGDGEMFCRGGGLSCAVL</sequence>
<evidence type="ECO:0000313" key="1">
    <source>
        <dbReference type="EMBL" id="JAD26927.1"/>
    </source>
</evidence>
<proteinExistence type="predicted"/>
<protein>
    <submittedName>
        <fullName evidence="1">Uncharacterized protein</fullName>
    </submittedName>
</protein>
<reference evidence="1" key="2">
    <citation type="journal article" date="2015" name="Data Brief">
        <title>Shoot transcriptome of the giant reed, Arundo donax.</title>
        <authorList>
            <person name="Barrero R.A."/>
            <person name="Guerrero F.D."/>
            <person name="Moolhuijzen P."/>
            <person name="Goolsby J.A."/>
            <person name="Tidwell J."/>
            <person name="Bellgard S.E."/>
            <person name="Bellgard M.I."/>
        </authorList>
    </citation>
    <scope>NUCLEOTIDE SEQUENCE</scope>
    <source>
        <tissue evidence="1">Shoot tissue taken approximately 20 cm above the soil surface</tissue>
    </source>
</reference>
<reference evidence="1" key="1">
    <citation type="submission" date="2014-09" db="EMBL/GenBank/DDBJ databases">
        <authorList>
            <person name="Magalhaes I.L.F."/>
            <person name="Oliveira U."/>
            <person name="Santos F.R."/>
            <person name="Vidigal T.H.D.A."/>
            <person name="Brescovit A.D."/>
            <person name="Santos A.J."/>
        </authorList>
    </citation>
    <scope>NUCLEOTIDE SEQUENCE</scope>
    <source>
        <tissue evidence="1">Shoot tissue taken approximately 20 cm above the soil surface</tissue>
    </source>
</reference>
<organism evidence="1">
    <name type="scientific">Arundo donax</name>
    <name type="common">Giant reed</name>
    <name type="synonym">Donax arundinaceus</name>
    <dbReference type="NCBI Taxonomy" id="35708"/>
    <lineage>
        <taxon>Eukaryota</taxon>
        <taxon>Viridiplantae</taxon>
        <taxon>Streptophyta</taxon>
        <taxon>Embryophyta</taxon>
        <taxon>Tracheophyta</taxon>
        <taxon>Spermatophyta</taxon>
        <taxon>Magnoliopsida</taxon>
        <taxon>Liliopsida</taxon>
        <taxon>Poales</taxon>
        <taxon>Poaceae</taxon>
        <taxon>PACMAD clade</taxon>
        <taxon>Arundinoideae</taxon>
        <taxon>Arundineae</taxon>
        <taxon>Arundo</taxon>
    </lineage>
</organism>
<dbReference type="EMBL" id="GBRH01270968">
    <property type="protein sequence ID" value="JAD26927.1"/>
    <property type="molecule type" value="Transcribed_RNA"/>
</dbReference>
<accession>A0A0A8YWE6</accession>
<name>A0A0A8YWE6_ARUDO</name>